<dbReference type="SUPFAM" id="SSF47413">
    <property type="entry name" value="lambda repressor-like DNA-binding domains"/>
    <property type="match status" value="1"/>
</dbReference>
<evidence type="ECO:0000259" key="1">
    <source>
        <dbReference type="PROSITE" id="PS50943"/>
    </source>
</evidence>
<proteinExistence type="predicted"/>
<dbReference type="SMART" id="SM00530">
    <property type="entry name" value="HTH_XRE"/>
    <property type="match status" value="1"/>
</dbReference>
<dbReference type="AlphaFoldDB" id="A0A8J3F972"/>
<gene>
    <name evidence="2" type="ORF">GCM10010123_12350</name>
</gene>
<organism evidence="2 3">
    <name type="scientific">Pilimelia anulata</name>
    <dbReference type="NCBI Taxonomy" id="53371"/>
    <lineage>
        <taxon>Bacteria</taxon>
        <taxon>Bacillati</taxon>
        <taxon>Actinomycetota</taxon>
        <taxon>Actinomycetes</taxon>
        <taxon>Micromonosporales</taxon>
        <taxon>Micromonosporaceae</taxon>
        <taxon>Pilimelia</taxon>
    </lineage>
</organism>
<dbReference type="CDD" id="cd00093">
    <property type="entry name" value="HTH_XRE"/>
    <property type="match status" value="1"/>
</dbReference>
<accession>A0A8J3F972</accession>
<reference evidence="2" key="2">
    <citation type="submission" date="2020-09" db="EMBL/GenBank/DDBJ databases">
        <authorList>
            <person name="Sun Q."/>
            <person name="Ohkuma M."/>
        </authorList>
    </citation>
    <scope>NUCLEOTIDE SEQUENCE</scope>
    <source>
        <strain evidence="2">JCM 3090</strain>
    </source>
</reference>
<dbReference type="InterPro" id="IPR001387">
    <property type="entry name" value="Cro/C1-type_HTH"/>
</dbReference>
<dbReference type="EMBL" id="BMQB01000002">
    <property type="protein sequence ID" value="GGJ84213.1"/>
    <property type="molecule type" value="Genomic_DNA"/>
</dbReference>
<evidence type="ECO:0000313" key="3">
    <source>
        <dbReference type="Proteomes" id="UP000649739"/>
    </source>
</evidence>
<dbReference type="Proteomes" id="UP000649739">
    <property type="component" value="Unassembled WGS sequence"/>
</dbReference>
<dbReference type="RefSeq" id="WP_189169063.1">
    <property type="nucleotide sequence ID" value="NZ_BMQB01000002.1"/>
</dbReference>
<sequence>MSERGADDLLLRPDGLPARLREHRKRAGLTGEQLAAAAGWAAHSKVSRIENGRQLPSDADLAAWAGVCGLDAAATAELRALLAGTRSARHSWRMRLRAGAAGVQAGYNELVASSTNIAHFETAFVPGLLQTRAYIRRALGGLGGPRRRDPADVEAAVRVRVARQDCLYDEAKRFEFLLAEPVLRWLVCEPGHLAAQLDRLQVMLDAPNVRLGILPLRPAAPLPIGAVNAFQLYDDVAIVETYVGETVHDEDDAREYRAVLAALWEHAVEGEAARVLIVEAAAALRR</sequence>
<dbReference type="InterPro" id="IPR043917">
    <property type="entry name" value="DUF5753"/>
</dbReference>
<comment type="caution">
    <text evidence="2">The sequence shown here is derived from an EMBL/GenBank/DDBJ whole genome shotgun (WGS) entry which is preliminary data.</text>
</comment>
<dbReference type="Gene3D" id="1.10.260.40">
    <property type="entry name" value="lambda repressor-like DNA-binding domains"/>
    <property type="match status" value="1"/>
</dbReference>
<keyword evidence="3" id="KW-1185">Reference proteome</keyword>
<protein>
    <submittedName>
        <fullName evidence="2">Transcriptional regulator</fullName>
    </submittedName>
</protein>
<dbReference type="GO" id="GO:0003677">
    <property type="term" value="F:DNA binding"/>
    <property type="evidence" value="ECO:0007669"/>
    <property type="project" value="InterPro"/>
</dbReference>
<dbReference type="Pfam" id="PF19054">
    <property type="entry name" value="DUF5753"/>
    <property type="match status" value="1"/>
</dbReference>
<name>A0A8J3F972_9ACTN</name>
<dbReference type="PROSITE" id="PS50943">
    <property type="entry name" value="HTH_CROC1"/>
    <property type="match status" value="1"/>
</dbReference>
<reference evidence="2" key="1">
    <citation type="journal article" date="2014" name="Int. J. Syst. Evol. Microbiol.">
        <title>Complete genome sequence of Corynebacterium casei LMG S-19264T (=DSM 44701T), isolated from a smear-ripened cheese.</title>
        <authorList>
            <consortium name="US DOE Joint Genome Institute (JGI-PGF)"/>
            <person name="Walter F."/>
            <person name="Albersmeier A."/>
            <person name="Kalinowski J."/>
            <person name="Ruckert C."/>
        </authorList>
    </citation>
    <scope>NUCLEOTIDE SEQUENCE</scope>
    <source>
        <strain evidence="2">JCM 3090</strain>
    </source>
</reference>
<dbReference type="Pfam" id="PF13560">
    <property type="entry name" value="HTH_31"/>
    <property type="match status" value="1"/>
</dbReference>
<dbReference type="InterPro" id="IPR010982">
    <property type="entry name" value="Lambda_DNA-bd_dom_sf"/>
</dbReference>
<evidence type="ECO:0000313" key="2">
    <source>
        <dbReference type="EMBL" id="GGJ84213.1"/>
    </source>
</evidence>
<feature type="domain" description="HTH cro/C1-type" evidence="1">
    <location>
        <begin position="20"/>
        <end position="75"/>
    </location>
</feature>